<dbReference type="STRING" id="1912961.BU204_03990"/>
<evidence type="ECO:0000313" key="3">
    <source>
        <dbReference type="Proteomes" id="UP000185596"/>
    </source>
</evidence>
<dbReference type="EMBL" id="MSIE01000004">
    <property type="protein sequence ID" value="OLF19019.1"/>
    <property type="molecule type" value="Genomic_DNA"/>
</dbReference>
<accession>A0A1Q8CXE1</accession>
<dbReference type="OrthoDB" id="9989762at2"/>
<protein>
    <submittedName>
        <fullName evidence="2">Uncharacterized protein</fullName>
    </submittedName>
</protein>
<proteinExistence type="predicted"/>
<dbReference type="Proteomes" id="UP000185596">
    <property type="component" value="Unassembled WGS sequence"/>
</dbReference>
<feature type="region of interest" description="Disordered" evidence="1">
    <location>
        <begin position="1"/>
        <end position="28"/>
    </location>
</feature>
<name>A0A1Q8CXE1_9PSEU</name>
<sequence>MEFRDLRTGGGQVNIGSGNTNVGGDHVDRRVDNRGGVFAGRDLVLTPASDTQSLADALATLRLTEAERAEALTALEAFRAAAGTPDRGKAGEHLRRFTAVLRDTGALASAGAALVDPLTRLGRWLGPVGASVLALLGG</sequence>
<organism evidence="2 3">
    <name type="scientific">Actinophytocola xanthii</name>
    <dbReference type="NCBI Taxonomy" id="1912961"/>
    <lineage>
        <taxon>Bacteria</taxon>
        <taxon>Bacillati</taxon>
        <taxon>Actinomycetota</taxon>
        <taxon>Actinomycetes</taxon>
        <taxon>Pseudonocardiales</taxon>
        <taxon>Pseudonocardiaceae</taxon>
    </lineage>
</organism>
<gene>
    <name evidence="2" type="ORF">BU204_03990</name>
</gene>
<dbReference type="AlphaFoldDB" id="A0A1Q8CXE1"/>
<evidence type="ECO:0000313" key="2">
    <source>
        <dbReference type="EMBL" id="OLF19019.1"/>
    </source>
</evidence>
<keyword evidence="3" id="KW-1185">Reference proteome</keyword>
<evidence type="ECO:0000256" key="1">
    <source>
        <dbReference type="SAM" id="MobiDB-lite"/>
    </source>
</evidence>
<dbReference type="RefSeq" id="WP_075124143.1">
    <property type="nucleotide sequence ID" value="NZ_MSIE01000004.1"/>
</dbReference>
<reference evidence="2 3" key="1">
    <citation type="submission" date="2016-12" db="EMBL/GenBank/DDBJ databases">
        <title>The draft genome sequence of Actinophytocola sp. 11-183.</title>
        <authorList>
            <person name="Wang W."/>
            <person name="Yuan L."/>
        </authorList>
    </citation>
    <scope>NUCLEOTIDE SEQUENCE [LARGE SCALE GENOMIC DNA]</scope>
    <source>
        <strain evidence="2 3">11-183</strain>
    </source>
</reference>
<comment type="caution">
    <text evidence="2">The sequence shown here is derived from an EMBL/GenBank/DDBJ whole genome shotgun (WGS) entry which is preliminary data.</text>
</comment>